<evidence type="ECO:0000313" key="2">
    <source>
        <dbReference type="EMBL" id="SHM80588.1"/>
    </source>
</evidence>
<dbReference type="OrthoDB" id="1820716at2"/>
<name>A0A1M7LQX4_RUMFL</name>
<keyword evidence="1" id="KW-1133">Transmembrane helix</keyword>
<dbReference type="EMBL" id="FRCT01000015">
    <property type="protein sequence ID" value="SHM80588.1"/>
    <property type="molecule type" value="Genomic_DNA"/>
</dbReference>
<feature type="transmembrane region" description="Helical" evidence="1">
    <location>
        <begin position="60"/>
        <end position="81"/>
    </location>
</feature>
<gene>
    <name evidence="2" type="ORF">SAMN04487860_1155</name>
</gene>
<dbReference type="RefSeq" id="WP_072952020.1">
    <property type="nucleotide sequence ID" value="NZ_FRCT01000015.1"/>
</dbReference>
<sequence>MKKQSKKRKPDWSSHGDSLLTAVVVMLIFIAFYFIIAFFLCLKRHVPYSQFLRELNILTLSPYVIAFALIAVAVFILWVIYKIRCHIIITKGICHKNAELIDYDTVRKIGDRSHYYSYKVKLPDGRIINTERYMFNNYSELILKRCTVYEYKGKYVCRDFR</sequence>
<organism evidence="2 3">
    <name type="scientific">Ruminococcus flavefaciens</name>
    <dbReference type="NCBI Taxonomy" id="1265"/>
    <lineage>
        <taxon>Bacteria</taxon>
        <taxon>Bacillati</taxon>
        <taxon>Bacillota</taxon>
        <taxon>Clostridia</taxon>
        <taxon>Eubacteriales</taxon>
        <taxon>Oscillospiraceae</taxon>
        <taxon>Ruminococcus</taxon>
    </lineage>
</organism>
<evidence type="ECO:0000256" key="1">
    <source>
        <dbReference type="SAM" id="Phobius"/>
    </source>
</evidence>
<keyword evidence="1" id="KW-0812">Transmembrane</keyword>
<keyword evidence="1" id="KW-0472">Membrane</keyword>
<evidence type="ECO:0008006" key="4">
    <source>
        <dbReference type="Google" id="ProtNLM"/>
    </source>
</evidence>
<evidence type="ECO:0000313" key="3">
    <source>
        <dbReference type="Proteomes" id="UP000184394"/>
    </source>
</evidence>
<proteinExistence type="predicted"/>
<dbReference type="AlphaFoldDB" id="A0A1M7LQX4"/>
<accession>A0A1M7LQX4</accession>
<feature type="transmembrane region" description="Helical" evidence="1">
    <location>
        <begin position="20"/>
        <end position="40"/>
    </location>
</feature>
<reference evidence="2 3" key="1">
    <citation type="submission" date="2016-11" db="EMBL/GenBank/DDBJ databases">
        <authorList>
            <person name="Jaros S."/>
            <person name="Januszkiewicz K."/>
            <person name="Wedrychowicz H."/>
        </authorList>
    </citation>
    <scope>NUCLEOTIDE SEQUENCE [LARGE SCALE GENOMIC DNA]</scope>
    <source>
        <strain evidence="2 3">Y1</strain>
    </source>
</reference>
<dbReference type="Proteomes" id="UP000184394">
    <property type="component" value="Unassembled WGS sequence"/>
</dbReference>
<protein>
    <recommendedName>
        <fullName evidence="4">Poly-beta-1,6-N-acetyl-D-glucosamine biosynthesis protein PgaD</fullName>
    </recommendedName>
</protein>